<dbReference type="RefSeq" id="WP_256856222.1">
    <property type="nucleotide sequence ID" value="NZ_MLHO01000006.1"/>
</dbReference>
<accession>A0A1V3JR47</accession>
<dbReference type="AlphaFoldDB" id="A0A1V3JR47"/>
<name>A0A1V3JR47_9PAST</name>
<gene>
    <name evidence="1" type="ORF">BKK55_01185</name>
</gene>
<sequence length="105" mass="11904">MPLTRTDSPQIEVVEYIGGEIKDKLIDFANLSPTTGVAIFPQNKGIGVCEKAKYECILQKRMDDRYCPAKEFLGVEGCYSEKSFYSESKYHFVPMGTSVECKEFK</sequence>
<proteinExistence type="predicted"/>
<dbReference type="STRING" id="1908266.BKK55_01185"/>
<protein>
    <submittedName>
        <fullName evidence="1">Uncharacterized protein</fullName>
    </submittedName>
</protein>
<evidence type="ECO:0000313" key="1">
    <source>
        <dbReference type="EMBL" id="OOF58871.1"/>
    </source>
</evidence>
<dbReference type="EMBL" id="MLHO01000006">
    <property type="protein sequence ID" value="OOF58871.1"/>
    <property type="molecule type" value="Genomic_DNA"/>
</dbReference>
<evidence type="ECO:0000313" key="2">
    <source>
        <dbReference type="Proteomes" id="UP000188541"/>
    </source>
</evidence>
<dbReference type="Proteomes" id="UP000188541">
    <property type="component" value="Unassembled WGS sequence"/>
</dbReference>
<organism evidence="1 2">
    <name type="scientific">Rodentibacter genomosp. 2</name>
    <dbReference type="NCBI Taxonomy" id="1908266"/>
    <lineage>
        <taxon>Bacteria</taxon>
        <taxon>Pseudomonadati</taxon>
        <taxon>Pseudomonadota</taxon>
        <taxon>Gammaproteobacteria</taxon>
        <taxon>Pasteurellales</taxon>
        <taxon>Pasteurellaceae</taxon>
        <taxon>Rodentibacter</taxon>
    </lineage>
</organism>
<keyword evidence="2" id="KW-1185">Reference proteome</keyword>
<comment type="caution">
    <text evidence="1">The sequence shown here is derived from an EMBL/GenBank/DDBJ whole genome shotgun (WGS) entry which is preliminary data.</text>
</comment>
<reference evidence="1 2" key="1">
    <citation type="submission" date="2016-10" db="EMBL/GenBank/DDBJ databases">
        <title>Rodentibacter gen. nov. and new species.</title>
        <authorList>
            <person name="Christensen H."/>
        </authorList>
    </citation>
    <scope>NUCLEOTIDE SEQUENCE [LARGE SCALE GENOMIC DNA]</scope>
    <source>
        <strain evidence="1 2">1996246016</strain>
    </source>
</reference>